<evidence type="ECO:0000256" key="1">
    <source>
        <dbReference type="ARBA" id="ARBA00004613"/>
    </source>
</evidence>
<dbReference type="SUPFAM" id="SSF51120">
    <property type="entry name" value="beta-Roll"/>
    <property type="match status" value="2"/>
</dbReference>
<dbReference type="EMBL" id="JAEQNC010000006">
    <property type="protein sequence ID" value="MBL0373055.1"/>
    <property type="molecule type" value="Genomic_DNA"/>
</dbReference>
<comment type="subcellular location">
    <subcellularLocation>
        <location evidence="1">Secreted</location>
    </subcellularLocation>
</comment>
<evidence type="ECO:0000313" key="3">
    <source>
        <dbReference type="EMBL" id="MBL0373055.1"/>
    </source>
</evidence>
<reference evidence="3" key="1">
    <citation type="submission" date="2021-01" db="EMBL/GenBank/DDBJ databases">
        <title>Rhizobium sp. strain KVB221 16S ribosomal RNA gene Genome sequencing and assembly.</title>
        <authorList>
            <person name="Kang M."/>
        </authorList>
    </citation>
    <scope>NUCLEOTIDE SEQUENCE</scope>
    <source>
        <strain evidence="3">KVB221</strain>
    </source>
</reference>
<accession>A0A937CLD1</accession>
<dbReference type="AlphaFoldDB" id="A0A937CLD1"/>
<dbReference type="PRINTS" id="PR00313">
    <property type="entry name" value="CABNDNGRPT"/>
</dbReference>
<dbReference type="Gene3D" id="2.150.10.10">
    <property type="entry name" value="Serralysin-like metalloprotease, C-terminal"/>
    <property type="match status" value="2"/>
</dbReference>
<sequence>MPTHRFSSNTTVGQDTVADDEKWIVDPGVTIDVADDNAFFGGKEFTNNTFKIEGTVQTTGAFNTFYLLASRSWVTVVAGGEIDSIKSAVYTRGDKATLINNGVIDAVEFGARFLGDDGHINNSGSITSVGTAVGINGVNGEVENSGTLSGRVGVSNNAPSGVFDLLNSGTIEGTKYAVVGGNARETLVNEGQIIGDVYLRNDNDTFISRGGTVTGSISGGNGDDTYRIDQAGFTLVELDGGGTDNVVSSVTYTLAAFFEELTLSGTDVIDGTGNELRNVITGNEARNILNGLGGGDRISGDKGNDKLIGDVGNDRLDGGEGGDRLSGGVGRDMLLGGSGIDRIFGGVGNDRITGGTGDDVQTGGAGGDTFIFADGFGKDTINDFAARGANHDRIDFRAVSAFSDYADVRHNMHRVGADVVISDGLNEIVLKDTKVSELFAGDFLF</sequence>
<name>A0A937CLD1_9HYPH</name>
<evidence type="ECO:0000313" key="4">
    <source>
        <dbReference type="Proteomes" id="UP000633219"/>
    </source>
</evidence>
<evidence type="ECO:0000256" key="2">
    <source>
        <dbReference type="ARBA" id="ARBA00022525"/>
    </source>
</evidence>
<dbReference type="PANTHER" id="PTHR38340">
    <property type="entry name" value="S-LAYER PROTEIN"/>
    <property type="match status" value="1"/>
</dbReference>
<comment type="caution">
    <text evidence="3">The sequence shown here is derived from an EMBL/GenBank/DDBJ whole genome shotgun (WGS) entry which is preliminary data.</text>
</comment>
<dbReference type="GO" id="GO:0005509">
    <property type="term" value="F:calcium ion binding"/>
    <property type="evidence" value="ECO:0007669"/>
    <property type="project" value="InterPro"/>
</dbReference>
<proteinExistence type="predicted"/>
<gene>
    <name evidence="3" type="ORF">JJB09_13555</name>
</gene>
<dbReference type="InterPro" id="IPR011049">
    <property type="entry name" value="Serralysin-like_metalloprot_C"/>
</dbReference>
<dbReference type="PANTHER" id="PTHR38340:SF1">
    <property type="entry name" value="S-LAYER PROTEIN"/>
    <property type="match status" value="1"/>
</dbReference>
<dbReference type="Proteomes" id="UP000633219">
    <property type="component" value="Unassembled WGS sequence"/>
</dbReference>
<dbReference type="InterPro" id="IPR001343">
    <property type="entry name" value="Hemolysn_Ca-bd"/>
</dbReference>
<dbReference type="PROSITE" id="PS00330">
    <property type="entry name" value="HEMOLYSIN_CALCIUM"/>
    <property type="match status" value="4"/>
</dbReference>
<evidence type="ECO:0008006" key="5">
    <source>
        <dbReference type="Google" id="ProtNLM"/>
    </source>
</evidence>
<keyword evidence="2" id="KW-0964">Secreted</keyword>
<dbReference type="Pfam" id="PF00353">
    <property type="entry name" value="HemolysinCabind"/>
    <property type="match status" value="2"/>
</dbReference>
<dbReference type="RefSeq" id="WP_201658822.1">
    <property type="nucleotide sequence ID" value="NZ_JAEQNC010000006.1"/>
</dbReference>
<protein>
    <recommendedName>
        <fullName evidence="5">Calcium-binding protein</fullName>
    </recommendedName>
</protein>
<dbReference type="InterPro" id="IPR018511">
    <property type="entry name" value="Hemolysin-typ_Ca-bd_CS"/>
</dbReference>
<dbReference type="GO" id="GO:0005576">
    <property type="term" value="C:extracellular region"/>
    <property type="evidence" value="ECO:0007669"/>
    <property type="project" value="UniProtKB-SubCell"/>
</dbReference>
<dbReference type="InterPro" id="IPR050557">
    <property type="entry name" value="RTX_toxin/Mannuronan_C5-epim"/>
</dbReference>
<keyword evidence="4" id="KW-1185">Reference proteome</keyword>
<organism evidence="3 4">
    <name type="scientific">Rhizobium setariae</name>
    <dbReference type="NCBI Taxonomy" id="2801340"/>
    <lineage>
        <taxon>Bacteria</taxon>
        <taxon>Pseudomonadati</taxon>
        <taxon>Pseudomonadota</taxon>
        <taxon>Alphaproteobacteria</taxon>
        <taxon>Hyphomicrobiales</taxon>
        <taxon>Rhizobiaceae</taxon>
        <taxon>Rhizobium/Agrobacterium group</taxon>
        <taxon>Rhizobium</taxon>
    </lineage>
</organism>